<keyword evidence="2" id="KW-0560">Oxidoreductase</keyword>
<name>A0A0A1IX17_9ACTN</name>
<dbReference type="PRINTS" id="PR00080">
    <property type="entry name" value="SDRFAMILY"/>
</dbReference>
<dbReference type="PRINTS" id="PR00081">
    <property type="entry name" value="GDHRDH"/>
</dbReference>
<gene>
    <name evidence="3" type="primary">fdrC</name>
</gene>
<evidence type="ECO:0000256" key="2">
    <source>
        <dbReference type="ARBA" id="ARBA00023002"/>
    </source>
</evidence>
<dbReference type="PANTHER" id="PTHR42760">
    <property type="entry name" value="SHORT-CHAIN DEHYDROGENASES/REDUCTASES FAMILY MEMBER"/>
    <property type="match status" value="1"/>
</dbReference>
<dbReference type="FunFam" id="3.40.50.720:FF:000084">
    <property type="entry name" value="Short-chain dehydrogenase reductase"/>
    <property type="match status" value="1"/>
</dbReference>
<reference evidence="3" key="1">
    <citation type="submission" date="2014-09" db="EMBL/GenBank/DDBJ databases">
        <title>Identification of a fluorometabolite from Streptomyces sp. MA37: (2R,3S,4S)-5-Fluoro-2,3,4-trihydroxypentanoic acid.</title>
        <authorList>
            <person name="Ma L."/>
            <person name="Bartholome A."/>
            <person name="Tong H.M."/>
            <person name="YU Y."/>
            <person name="Shepherd T."/>
            <person name="Kyeremeh K."/>
            <person name="Deng H."/>
            <person name="O'Hagan D."/>
        </authorList>
    </citation>
    <scope>NUCLEOTIDE SEQUENCE</scope>
    <source>
        <strain evidence="3">MA37</strain>
    </source>
</reference>
<dbReference type="NCBIfam" id="NF005559">
    <property type="entry name" value="PRK07231.1"/>
    <property type="match status" value="1"/>
</dbReference>
<comment type="similarity">
    <text evidence="1">Belongs to the short-chain dehydrogenases/reductases (SDR) family.</text>
</comment>
<organism evidence="3">
    <name type="scientific">Streptomyces sp. MA37</name>
    <dbReference type="NCBI Taxonomy" id="1400207"/>
    <lineage>
        <taxon>Bacteria</taxon>
        <taxon>Bacillati</taxon>
        <taxon>Actinomycetota</taxon>
        <taxon>Actinomycetes</taxon>
        <taxon>Kitasatosporales</taxon>
        <taxon>Streptomycetaceae</taxon>
        <taxon>Streptomyces</taxon>
    </lineage>
</organism>
<dbReference type="Pfam" id="PF13561">
    <property type="entry name" value="adh_short_C2"/>
    <property type="match status" value="1"/>
</dbReference>
<sequence length="261" mass="26845">MSPAPELRPGRLSGKSAVVTGAARGIGRATALRFAREGALLTLTDVDGKALGELAAELTAQGTEPATVAGDVSVPADAERMIAAAVEAYDRLDVLVANAGILPLIRITDASADDWDHVMAVDGRGMFLTCKFAIERMAAAGGGAIVCLSSISGLAGQAGQSTYGPAKFVATGLTKHLAVEWADRGIRVNAVAPGTIRTDRVRRLPDEPGGAAYLAEIERRHPMGRIGEPDEVAAAIVFLASDEASFVTGAVLPVDGGYLAQ</sequence>
<dbReference type="PANTHER" id="PTHR42760:SF133">
    <property type="entry name" value="3-OXOACYL-[ACYL-CARRIER-PROTEIN] REDUCTASE"/>
    <property type="match status" value="1"/>
</dbReference>
<dbReference type="GO" id="GO:0016616">
    <property type="term" value="F:oxidoreductase activity, acting on the CH-OH group of donors, NAD or NADP as acceptor"/>
    <property type="evidence" value="ECO:0007669"/>
    <property type="project" value="TreeGrafter"/>
</dbReference>
<evidence type="ECO:0000313" key="3">
    <source>
        <dbReference type="EMBL" id="CEG06579.1"/>
    </source>
</evidence>
<evidence type="ECO:0000256" key="1">
    <source>
        <dbReference type="ARBA" id="ARBA00006484"/>
    </source>
</evidence>
<dbReference type="EMBL" id="LN612605">
    <property type="protein sequence ID" value="CEG06579.1"/>
    <property type="molecule type" value="Genomic_DNA"/>
</dbReference>
<protein>
    <submittedName>
        <fullName evidence="3">Short chain dehydrogenase</fullName>
    </submittedName>
</protein>
<dbReference type="SUPFAM" id="SSF51735">
    <property type="entry name" value="NAD(P)-binding Rossmann-fold domains"/>
    <property type="match status" value="1"/>
</dbReference>
<dbReference type="InterPro" id="IPR002347">
    <property type="entry name" value="SDR_fam"/>
</dbReference>
<dbReference type="AlphaFoldDB" id="A0A0A1IX17"/>
<proteinExistence type="inferred from homology"/>
<dbReference type="InterPro" id="IPR036291">
    <property type="entry name" value="NAD(P)-bd_dom_sf"/>
</dbReference>
<dbReference type="Gene3D" id="3.40.50.720">
    <property type="entry name" value="NAD(P)-binding Rossmann-like Domain"/>
    <property type="match status" value="1"/>
</dbReference>
<accession>A0A0A1IX17</accession>